<accession>A0A8J7G4J7</accession>
<name>A0A8J7G4J7_9BACL</name>
<gene>
    <name evidence="2" type="ORF">IRY55_07775</name>
</gene>
<dbReference type="RefSeq" id="WP_194562744.1">
    <property type="nucleotide sequence ID" value="NZ_JADKPV010000003.1"/>
</dbReference>
<comment type="caution">
    <text evidence="2">The sequence shown here is derived from an EMBL/GenBank/DDBJ whole genome shotgun (WGS) entry which is preliminary data.</text>
</comment>
<evidence type="ECO:0000313" key="2">
    <source>
        <dbReference type="EMBL" id="MBF4501257.1"/>
    </source>
</evidence>
<keyword evidence="3" id="KW-1185">Reference proteome</keyword>
<keyword evidence="1" id="KW-1133">Transmembrane helix</keyword>
<feature type="transmembrane region" description="Helical" evidence="1">
    <location>
        <begin position="35"/>
        <end position="51"/>
    </location>
</feature>
<organism evidence="2 3">
    <name type="scientific">Savagea serpentis</name>
    <dbReference type="NCBI Taxonomy" id="2785297"/>
    <lineage>
        <taxon>Bacteria</taxon>
        <taxon>Bacillati</taxon>
        <taxon>Bacillota</taxon>
        <taxon>Bacilli</taxon>
        <taxon>Bacillales</taxon>
        <taxon>Caryophanaceae</taxon>
        <taxon>Savagea</taxon>
    </lineage>
</organism>
<sequence>MKNPWKFLAIFFGFASILIIASSVTGGIFPRGDEFVFLALFLSALCYCYTWPHVKREDERAQYIRLLAGKYFITSIGLGLFILLTVVLLWDIDLSLLLLVKSMIAYYIAMIAITQVIAVRKV</sequence>
<feature type="transmembrane region" description="Helical" evidence="1">
    <location>
        <begin position="96"/>
        <end position="119"/>
    </location>
</feature>
<keyword evidence="1" id="KW-0812">Transmembrane</keyword>
<feature type="transmembrane region" description="Helical" evidence="1">
    <location>
        <begin position="71"/>
        <end position="90"/>
    </location>
</feature>
<keyword evidence="1" id="KW-0472">Membrane</keyword>
<evidence type="ECO:0000313" key="3">
    <source>
        <dbReference type="Proteomes" id="UP000622653"/>
    </source>
</evidence>
<reference evidence="2" key="1">
    <citation type="submission" date="2020-11" db="EMBL/GenBank/DDBJ databases">
        <title>Multidrug resistant novel bacterium Savagea serpentis sp. nov., isolated from the scats of a vine snake (Ahaetulla nasuta).</title>
        <authorList>
            <person name="Venkata Ramana V."/>
            <person name="Vikas Patil S."/>
            <person name="Yogita Lugani V."/>
        </authorList>
    </citation>
    <scope>NUCLEOTIDE SEQUENCE</scope>
    <source>
        <strain evidence="2">SN6</strain>
    </source>
</reference>
<dbReference type="EMBL" id="JADKPV010000003">
    <property type="protein sequence ID" value="MBF4501257.1"/>
    <property type="molecule type" value="Genomic_DNA"/>
</dbReference>
<feature type="transmembrane region" description="Helical" evidence="1">
    <location>
        <begin position="7"/>
        <end position="29"/>
    </location>
</feature>
<evidence type="ECO:0000256" key="1">
    <source>
        <dbReference type="SAM" id="Phobius"/>
    </source>
</evidence>
<dbReference type="AlphaFoldDB" id="A0A8J7G4J7"/>
<dbReference type="Proteomes" id="UP000622653">
    <property type="component" value="Unassembled WGS sequence"/>
</dbReference>
<protein>
    <submittedName>
        <fullName evidence="2">Uncharacterized protein</fullName>
    </submittedName>
</protein>
<proteinExistence type="predicted"/>